<reference evidence="2 3" key="1">
    <citation type="journal article" date="2016" name="Nat. Commun.">
        <title>Thousands of microbial genomes shed light on interconnected biogeochemical processes in an aquifer system.</title>
        <authorList>
            <person name="Anantharaman K."/>
            <person name="Brown C.T."/>
            <person name="Hug L.A."/>
            <person name="Sharon I."/>
            <person name="Castelle C.J."/>
            <person name="Probst A.J."/>
            <person name="Thomas B.C."/>
            <person name="Singh A."/>
            <person name="Wilkins M.J."/>
            <person name="Karaoz U."/>
            <person name="Brodie E.L."/>
            <person name="Williams K.H."/>
            <person name="Hubbard S.S."/>
            <person name="Banfield J.F."/>
        </authorList>
    </citation>
    <scope>NUCLEOTIDE SEQUENCE [LARGE SCALE GENOMIC DNA]</scope>
</reference>
<organism evidence="2 3">
    <name type="scientific">Candidatus Wildermuthbacteria bacterium RIFCSPLOWO2_01_FULL_48_16</name>
    <dbReference type="NCBI Taxonomy" id="1802461"/>
    <lineage>
        <taxon>Bacteria</taxon>
        <taxon>Candidatus Wildermuthiibacteriota</taxon>
    </lineage>
</organism>
<dbReference type="STRING" id="1802461.A3B24_02120"/>
<proteinExistence type="predicted"/>
<sequence length="74" mass="7920">MSETNEVCVKTFPSRQEAEVAKNLLLAHDIVCFVSADDGGGVQPWLLISTGGARLMVSEKDAETARQILASNEA</sequence>
<dbReference type="EMBL" id="MHUG01000003">
    <property type="protein sequence ID" value="OHA73940.1"/>
    <property type="molecule type" value="Genomic_DNA"/>
</dbReference>
<dbReference type="InterPro" id="IPR018551">
    <property type="entry name" value="DUF2007"/>
</dbReference>
<dbReference type="AlphaFoldDB" id="A0A1G2RM66"/>
<accession>A0A1G2RM66</accession>
<feature type="domain" description="DUF2007" evidence="1">
    <location>
        <begin position="8"/>
        <end position="72"/>
    </location>
</feature>
<dbReference type="InterPro" id="IPR011322">
    <property type="entry name" value="N-reg_PII-like_a/b"/>
</dbReference>
<comment type="caution">
    <text evidence="2">The sequence shown here is derived from an EMBL/GenBank/DDBJ whole genome shotgun (WGS) entry which is preliminary data.</text>
</comment>
<evidence type="ECO:0000313" key="2">
    <source>
        <dbReference type="EMBL" id="OHA73940.1"/>
    </source>
</evidence>
<dbReference type="Pfam" id="PF09413">
    <property type="entry name" value="DUF2007"/>
    <property type="match status" value="1"/>
</dbReference>
<dbReference type="Gene3D" id="3.30.70.790">
    <property type="entry name" value="UreE, C-terminal domain"/>
    <property type="match status" value="1"/>
</dbReference>
<name>A0A1G2RM66_9BACT</name>
<protein>
    <recommendedName>
        <fullName evidence="1">DUF2007 domain-containing protein</fullName>
    </recommendedName>
</protein>
<gene>
    <name evidence="2" type="ORF">A3B24_02120</name>
</gene>
<dbReference type="Proteomes" id="UP000176917">
    <property type="component" value="Unassembled WGS sequence"/>
</dbReference>
<dbReference type="SUPFAM" id="SSF54913">
    <property type="entry name" value="GlnB-like"/>
    <property type="match status" value="1"/>
</dbReference>
<evidence type="ECO:0000259" key="1">
    <source>
        <dbReference type="Pfam" id="PF09413"/>
    </source>
</evidence>
<evidence type="ECO:0000313" key="3">
    <source>
        <dbReference type="Proteomes" id="UP000176917"/>
    </source>
</evidence>